<evidence type="ECO:0000256" key="6">
    <source>
        <dbReference type="SAM" id="MobiDB-lite"/>
    </source>
</evidence>
<dbReference type="Proteomes" id="UP000521943">
    <property type="component" value="Unassembled WGS sequence"/>
</dbReference>
<comment type="subcellular location">
    <subcellularLocation>
        <location evidence="1">Nucleus</location>
    </subcellularLocation>
</comment>
<dbReference type="OrthoDB" id="3000995at2759"/>
<protein>
    <submittedName>
        <fullName evidence="7">Uncharacterized protein</fullName>
    </submittedName>
</protein>
<feature type="region of interest" description="Disordered" evidence="6">
    <location>
        <begin position="1"/>
        <end position="41"/>
    </location>
</feature>
<feature type="non-terminal residue" evidence="7">
    <location>
        <position position="1"/>
    </location>
</feature>
<evidence type="ECO:0000256" key="5">
    <source>
        <dbReference type="ARBA" id="ARBA00023242"/>
    </source>
</evidence>
<dbReference type="PANTHER" id="PTHR46481">
    <property type="entry name" value="ZINC FINGER BED DOMAIN-CONTAINING PROTEIN 4"/>
    <property type="match status" value="1"/>
</dbReference>
<dbReference type="GO" id="GO:0005634">
    <property type="term" value="C:nucleus"/>
    <property type="evidence" value="ECO:0007669"/>
    <property type="project" value="UniProtKB-SubCell"/>
</dbReference>
<name>A0A8H6IEQ2_9AGAR</name>
<evidence type="ECO:0000313" key="8">
    <source>
        <dbReference type="Proteomes" id="UP000521943"/>
    </source>
</evidence>
<feature type="non-terminal residue" evidence="7">
    <location>
        <position position="248"/>
    </location>
</feature>
<sequence length="248" mass="27744">SDGLSALQKVQASDEMKKNPSARGPANASKDEFTTPKRDSGTVKGKKVLRWSFKCKHCSAIRTFPRTVDGPNVKWEDEPTKPRTSNLTAHLRTEYKEYAKKKAAIAEAAEGDAPLEGEYNLPVVRDLMAEFLKKGELNPAVNPTWKGFLKLFALWILDDDLPWTTGESPMLRDLFKYLHINHKLPSDTTLGIHFMALTMDNATTNDEIFKNVARYLVSIYGTGNHPDRHIQCLAHVINLVVQAILAGL</sequence>
<dbReference type="GO" id="GO:0008270">
    <property type="term" value="F:zinc ion binding"/>
    <property type="evidence" value="ECO:0007669"/>
    <property type="project" value="UniProtKB-KW"/>
</dbReference>
<feature type="compositionally biased region" description="Basic and acidic residues" evidence="6">
    <location>
        <begin position="29"/>
        <end position="41"/>
    </location>
</feature>
<gene>
    <name evidence="7" type="ORF">DFP72DRAFT_747468</name>
</gene>
<evidence type="ECO:0000256" key="1">
    <source>
        <dbReference type="ARBA" id="ARBA00004123"/>
    </source>
</evidence>
<keyword evidence="2" id="KW-0479">Metal-binding</keyword>
<evidence type="ECO:0000256" key="4">
    <source>
        <dbReference type="ARBA" id="ARBA00022833"/>
    </source>
</evidence>
<dbReference type="InterPro" id="IPR052035">
    <property type="entry name" value="ZnF_BED_domain_contain"/>
</dbReference>
<accession>A0A8H6IEQ2</accession>
<reference evidence="7 8" key="1">
    <citation type="submission" date="2020-07" db="EMBL/GenBank/DDBJ databases">
        <title>Comparative genomics of pyrophilous fungi reveals a link between fire events and developmental genes.</title>
        <authorList>
            <consortium name="DOE Joint Genome Institute"/>
            <person name="Steindorff A.S."/>
            <person name="Carver A."/>
            <person name="Calhoun S."/>
            <person name="Stillman K."/>
            <person name="Liu H."/>
            <person name="Lipzen A."/>
            <person name="Pangilinan J."/>
            <person name="Labutti K."/>
            <person name="Bruns T.D."/>
            <person name="Grigoriev I.V."/>
        </authorList>
    </citation>
    <scope>NUCLEOTIDE SEQUENCE [LARGE SCALE GENOMIC DNA]</scope>
    <source>
        <strain evidence="7 8">CBS 144469</strain>
    </source>
</reference>
<comment type="caution">
    <text evidence="7">The sequence shown here is derived from an EMBL/GenBank/DDBJ whole genome shotgun (WGS) entry which is preliminary data.</text>
</comment>
<dbReference type="PANTHER" id="PTHR46481:SF10">
    <property type="entry name" value="ZINC FINGER BED DOMAIN-CONTAINING PROTEIN 39"/>
    <property type="match status" value="1"/>
</dbReference>
<dbReference type="EMBL" id="JACGCI010000006">
    <property type="protein sequence ID" value="KAF6762923.1"/>
    <property type="molecule type" value="Genomic_DNA"/>
</dbReference>
<evidence type="ECO:0000256" key="3">
    <source>
        <dbReference type="ARBA" id="ARBA00022771"/>
    </source>
</evidence>
<keyword evidence="8" id="KW-1185">Reference proteome</keyword>
<proteinExistence type="predicted"/>
<evidence type="ECO:0000256" key="2">
    <source>
        <dbReference type="ARBA" id="ARBA00022723"/>
    </source>
</evidence>
<keyword evidence="4" id="KW-0862">Zinc</keyword>
<evidence type="ECO:0000313" key="7">
    <source>
        <dbReference type="EMBL" id="KAF6762923.1"/>
    </source>
</evidence>
<dbReference type="AlphaFoldDB" id="A0A8H6IEQ2"/>
<keyword evidence="3" id="KW-0863">Zinc-finger</keyword>
<keyword evidence="5" id="KW-0539">Nucleus</keyword>
<organism evidence="7 8">
    <name type="scientific">Ephemerocybe angulata</name>
    <dbReference type="NCBI Taxonomy" id="980116"/>
    <lineage>
        <taxon>Eukaryota</taxon>
        <taxon>Fungi</taxon>
        <taxon>Dikarya</taxon>
        <taxon>Basidiomycota</taxon>
        <taxon>Agaricomycotina</taxon>
        <taxon>Agaricomycetes</taxon>
        <taxon>Agaricomycetidae</taxon>
        <taxon>Agaricales</taxon>
        <taxon>Agaricineae</taxon>
        <taxon>Psathyrellaceae</taxon>
        <taxon>Ephemerocybe</taxon>
    </lineage>
</organism>